<evidence type="ECO:0000313" key="3">
    <source>
        <dbReference type="Proteomes" id="UP001596391"/>
    </source>
</evidence>
<dbReference type="SUPFAM" id="SSF141371">
    <property type="entry name" value="PilZ domain-like"/>
    <property type="match status" value="1"/>
</dbReference>
<gene>
    <name evidence="2" type="ORF">ACFQBQ_05700</name>
</gene>
<dbReference type="InterPro" id="IPR009875">
    <property type="entry name" value="PilZ_domain"/>
</dbReference>
<sequence>MTSTDILGNEPVRSSVRFPLRLAVTLHAGDRTYEAMTEDVSANGVLFVANQLPAVDTKVEFRILMPAAIMGGKEDVVVYCIGRIVRLVERDGVTKAGAVIDEYSLKAEHS</sequence>
<keyword evidence="3" id="KW-1185">Reference proteome</keyword>
<name>A0ABW1Z7D9_9BACT</name>
<reference evidence="3" key="1">
    <citation type="journal article" date="2019" name="Int. J. Syst. Evol. Microbiol.">
        <title>The Global Catalogue of Microorganisms (GCM) 10K type strain sequencing project: providing services to taxonomists for standard genome sequencing and annotation.</title>
        <authorList>
            <consortium name="The Broad Institute Genomics Platform"/>
            <consortium name="The Broad Institute Genome Sequencing Center for Infectious Disease"/>
            <person name="Wu L."/>
            <person name="Ma J."/>
        </authorList>
    </citation>
    <scope>NUCLEOTIDE SEQUENCE [LARGE SCALE GENOMIC DNA]</scope>
    <source>
        <strain evidence="3">CGMCC 1.16026</strain>
    </source>
</reference>
<protein>
    <submittedName>
        <fullName evidence="2">PilZ domain-containing protein</fullName>
    </submittedName>
</protein>
<comment type="caution">
    <text evidence="2">The sequence shown here is derived from an EMBL/GenBank/DDBJ whole genome shotgun (WGS) entry which is preliminary data.</text>
</comment>
<evidence type="ECO:0000313" key="2">
    <source>
        <dbReference type="EMBL" id="MFC6645094.1"/>
    </source>
</evidence>
<dbReference type="RefSeq" id="WP_263371486.1">
    <property type="nucleotide sequence ID" value="NZ_JAGSYD010000003.1"/>
</dbReference>
<proteinExistence type="predicted"/>
<evidence type="ECO:0000259" key="1">
    <source>
        <dbReference type="Pfam" id="PF07238"/>
    </source>
</evidence>
<feature type="domain" description="PilZ" evidence="1">
    <location>
        <begin position="12"/>
        <end position="91"/>
    </location>
</feature>
<dbReference type="Gene3D" id="2.40.10.220">
    <property type="entry name" value="predicted glycosyltransferase like domains"/>
    <property type="match status" value="1"/>
</dbReference>
<organism evidence="2 3">
    <name type="scientific">Granulicella cerasi</name>
    <dbReference type="NCBI Taxonomy" id="741063"/>
    <lineage>
        <taxon>Bacteria</taxon>
        <taxon>Pseudomonadati</taxon>
        <taxon>Acidobacteriota</taxon>
        <taxon>Terriglobia</taxon>
        <taxon>Terriglobales</taxon>
        <taxon>Acidobacteriaceae</taxon>
        <taxon>Granulicella</taxon>
    </lineage>
</organism>
<dbReference type="Proteomes" id="UP001596391">
    <property type="component" value="Unassembled WGS sequence"/>
</dbReference>
<dbReference type="Pfam" id="PF07238">
    <property type="entry name" value="PilZ"/>
    <property type="match status" value="1"/>
</dbReference>
<accession>A0ABW1Z7D9</accession>
<dbReference type="EMBL" id="JBHSWI010000001">
    <property type="protein sequence ID" value="MFC6645094.1"/>
    <property type="molecule type" value="Genomic_DNA"/>
</dbReference>